<name>A0ABS6HHM3_9PROT</name>
<gene>
    <name evidence="2" type="ORF">JJQ90_24845</name>
</gene>
<evidence type="ECO:0000313" key="2">
    <source>
        <dbReference type="EMBL" id="MBU8546971.1"/>
    </source>
</evidence>
<keyword evidence="3" id="KW-1185">Reference proteome</keyword>
<accession>A0ABS6HHM3</accession>
<dbReference type="RefSeq" id="WP_216878986.1">
    <property type="nucleotide sequence ID" value="NZ_JAERQM010000010.1"/>
</dbReference>
<proteinExistence type="predicted"/>
<evidence type="ECO:0008006" key="4">
    <source>
        <dbReference type="Google" id="ProtNLM"/>
    </source>
</evidence>
<organism evidence="2 3">
    <name type="scientific">Falsiroseomonas oleicola</name>
    <dbReference type="NCBI Taxonomy" id="2801474"/>
    <lineage>
        <taxon>Bacteria</taxon>
        <taxon>Pseudomonadati</taxon>
        <taxon>Pseudomonadota</taxon>
        <taxon>Alphaproteobacteria</taxon>
        <taxon>Acetobacterales</taxon>
        <taxon>Roseomonadaceae</taxon>
        <taxon>Falsiroseomonas</taxon>
    </lineage>
</organism>
<sequence>MPQILRRFRRLARAAPALSVTFHTILDEVVIPYGEVLGRAGRLRLLGAAAVLAENLRAWTLANSIYSYLRQLQRRKPVHVITHTRRDMRLLRDVHRLADVHHHPLAFVPPEDAAAIRAAATPDAFPILKRLPPGVRLVGTFGFLSPYKGFETAVEALRYLPPDHHLLIFGGVHPQAIARHQPRDAYIGKLLAKGRIGQTVIDELREGGAASLALDASARELLARHPQDLHDRLHFMGVLDDSQFMTAMALCDTVVLPYLEVGQSSSGPIAMAVDMGCRVIASRTRAFLQFARYHPERVEFFDIGNFAELARRIEAGPPPPSGRPQTHDTRSNAALYLKVSLPPGMVAPEPATPDAQATSLQPAAILG</sequence>
<reference evidence="2 3" key="1">
    <citation type="submission" date="2021-01" db="EMBL/GenBank/DDBJ databases">
        <title>Roseomonas sp. nov, a bacterium isolated from an oil production mixture in Yumen Oilfield.</title>
        <authorList>
            <person name="Wu D."/>
        </authorList>
    </citation>
    <scope>NUCLEOTIDE SEQUENCE [LARGE SCALE GENOMIC DNA]</scope>
    <source>
        <strain evidence="2 3">ROY-5-3</strain>
    </source>
</reference>
<feature type="region of interest" description="Disordered" evidence="1">
    <location>
        <begin position="347"/>
        <end position="367"/>
    </location>
</feature>
<dbReference type="Proteomes" id="UP000689967">
    <property type="component" value="Unassembled WGS sequence"/>
</dbReference>
<dbReference type="EMBL" id="JAERQM010000010">
    <property type="protein sequence ID" value="MBU8546971.1"/>
    <property type="molecule type" value="Genomic_DNA"/>
</dbReference>
<comment type="caution">
    <text evidence="2">The sequence shown here is derived from an EMBL/GenBank/DDBJ whole genome shotgun (WGS) entry which is preliminary data.</text>
</comment>
<protein>
    <recommendedName>
        <fullName evidence="4">Glycosyltransferase</fullName>
    </recommendedName>
</protein>
<evidence type="ECO:0000256" key="1">
    <source>
        <dbReference type="SAM" id="MobiDB-lite"/>
    </source>
</evidence>
<evidence type="ECO:0000313" key="3">
    <source>
        <dbReference type="Proteomes" id="UP000689967"/>
    </source>
</evidence>